<dbReference type="PROSITE" id="PS51192">
    <property type="entry name" value="HELICASE_ATP_BIND_1"/>
    <property type="match status" value="1"/>
</dbReference>
<protein>
    <recommendedName>
        <fullName evidence="9">RNA helicase</fullName>
    </recommendedName>
</protein>
<dbReference type="SUPFAM" id="SSF52540">
    <property type="entry name" value="P-loop containing nucleoside triphosphate hydrolases"/>
    <property type="match status" value="1"/>
</dbReference>
<dbReference type="CDD" id="cd18791">
    <property type="entry name" value="SF2_C_RHA"/>
    <property type="match status" value="1"/>
</dbReference>
<dbReference type="Gene3D" id="1.20.120.1080">
    <property type="match status" value="1"/>
</dbReference>
<dbReference type="Pfam" id="PF00270">
    <property type="entry name" value="DEAD"/>
    <property type="match status" value="1"/>
</dbReference>
<dbReference type="InterPro" id="IPR011545">
    <property type="entry name" value="DEAD/DEAH_box_helicase_dom"/>
</dbReference>
<dbReference type="Pfam" id="PF00271">
    <property type="entry name" value="Helicase_C"/>
    <property type="match status" value="1"/>
</dbReference>
<evidence type="ECO:0000256" key="2">
    <source>
        <dbReference type="ARBA" id="ARBA00022801"/>
    </source>
</evidence>
<dbReference type="GO" id="GO:0004386">
    <property type="term" value="F:helicase activity"/>
    <property type="evidence" value="ECO:0007669"/>
    <property type="project" value="UniProtKB-KW"/>
</dbReference>
<dbReference type="Gene3D" id="3.40.50.300">
    <property type="entry name" value="P-loop containing nucleotide triphosphate hydrolases"/>
    <property type="match status" value="2"/>
</dbReference>
<evidence type="ECO:0000259" key="5">
    <source>
        <dbReference type="PROSITE" id="PS51192"/>
    </source>
</evidence>
<evidence type="ECO:0000256" key="3">
    <source>
        <dbReference type="ARBA" id="ARBA00022806"/>
    </source>
</evidence>
<accession>A0ABD3NL64</accession>
<evidence type="ECO:0000259" key="6">
    <source>
        <dbReference type="PROSITE" id="PS51194"/>
    </source>
</evidence>
<dbReference type="CDD" id="cd17917">
    <property type="entry name" value="DEXHc_RHA-like"/>
    <property type="match status" value="1"/>
</dbReference>
<sequence>MTNEAALPSSVKRRVIEKITANKLTIIVGPTGCGKSSIIPQVLLEGVGNPILCTQPRRLAVVAVASYVAKQRGAALGEEEVGYHVGQDKMANHDTKLVYSTSGVLLEELKGRGLDALTKYKVVIIDECHERSCESDLVLTIIKEFMIAHPRSNLKLVLMSATFNHSQYISFFRGVPGCDYVDTIPIQTANSIDSFYAKVKTYYLEDIARILAGSANAHEEDYIDYCSDMKKDPDEELNSVDKGKAFSDPLLTCIMSLANHLHEEESPGQLEQIFNILGVFVHFDLHVLHSSVDVEDCLKSMECGSTLAGRKRKVLLASAIADSSITIPNVTCVIDTCRALDVKWNVRRSQPDVATVWASRAICDQRRGRTGRTCSGKVFRLVYQSFYNNDMEEWEQPQLRLSSCRDEVLSLLSSKNKIMSDPQALLKKCIDPPPVAHVTDAIEYLIKVGACREAIISRKRKLILSEHGRLISAMPFTVEEAGTVVYGAKQGLLHETLALMAITSAKPMPIITAFGADDANKINLSRYFPEVDVKDPKSVAIAHLAAYVFWSIHWNKIRRHEMKEHFDNCTGQSGASAPSHFFGKYSLSRNDKFSHNIGSWTP</sequence>
<dbReference type="PROSITE" id="PS51194">
    <property type="entry name" value="HELICASE_CTER"/>
    <property type="match status" value="1"/>
</dbReference>
<evidence type="ECO:0000256" key="1">
    <source>
        <dbReference type="ARBA" id="ARBA00022741"/>
    </source>
</evidence>
<dbReference type="PANTHER" id="PTHR18934">
    <property type="entry name" value="ATP-DEPENDENT RNA HELICASE"/>
    <property type="match status" value="1"/>
</dbReference>
<keyword evidence="4" id="KW-0067">ATP-binding</keyword>
<gene>
    <name evidence="7" type="ORF">ACHAW5_008710</name>
</gene>
<dbReference type="PANTHER" id="PTHR18934:SF221">
    <property type="entry name" value="ATP-DEPENDENT RNA HELICASE DHX34-RELATED"/>
    <property type="match status" value="1"/>
</dbReference>
<name>A0ABD3NL64_9STRA</name>
<evidence type="ECO:0008006" key="9">
    <source>
        <dbReference type="Google" id="ProtNLM"/>
    </source>
</evidence>
<feature type="domain" description="Helicase ATP-binding" evidence="5">
    <location>
        <begin position="16"/>
        <end position="181"/>
    </location>
</feature>
<dbReference type="AlphaFoldDB" id="A0ABD3NL64"/>
<keyword evidence="2" id="KW-0378">Hydrolase</keyword>
<dbReference type="EMBL" id="JALLAZ020001347">
    <property type="protein sequence ID" value="KAL3776548.1"/>
    <property type="molecule type" value="Genomic_DNA"/>
</dbReference>
<dbReference type="InterPro" id="IPR014001">
    <property type="entry name" value="Helicase_ATP-bd"/>
</dbReference>
<feature type="domain" description="Helicase C-terminal" evidence="6">
    <location>
        <begin position="232"/>
        <end position="412"/>
    </location>
</feature>
<evidence type="ECO:0000256" key="4">
    <source>
        <dbReference type="ARBA" id="ARBA00022840"/>
    </source>
</evidence>
<dbReference type="Proteomes" id="UP001530315">
    <property type="component" value="Unassembled WGS sequence"/>
</dbReference>
<keyword evidence="3" id="KW-0347">Helicase</keyword>
<proteinExistence type="predicted"/>
<evidence type="ECO:0000313" key="7">
    <source>
        <dbReference type="EMBL" id="KAL3776548.1"/>
    </source>
</evidence>
<comment type="caution">
    <text evidence="7">The sequence shown here is derived from an EMBL/GenBank/DDBJ whole genome shotgun (WGS) entry which is preliminary data.</text>
</comment>
<dbReference type="GO" id="GO:0005524">
    <property type="term" value="F:ATP binding"/>
    <property type="evidence" value="ECO:0007669"/>
    <property type="project" value="UniProtKB-KW"/>
</dbReference>
<dbReference type="InterPro" id="IPR027417">
    <property type="entry name" value="P-loop_NTPase"/>
</dbReference>
<dbReference type="SMART" id="SM00487">
    <property type="entry name" value="DEXDc"/>
    <property type="match status" value="1"/>
</dbReference>
<dbReference type="SMART" id="SM00490">
    <property type="entry name" value="HELICc"/>
    <property type="match status" value="1"/>
</dbReference>
<keyword evidence="8" id="KW-1185">Reference proteome</keyword>
<organism evidence="7 8">
    <name type="scientific">Stephanodiscus triporus</name>
    <dbReference type="NCBI Taxonomy" id="2934178"/>
    <lineage>
        <taxon>Eukaryota</taxon>
        <taxon>Sar</taxon>
        <taxon>Stramenopiles</taxon>
        <taxon>Ochrophyta</taxon>
        <taxon>Bacillariophyta</taxon>
        <taxon>Coscinodiscophyceae</taxon>
        <taxon>Thalassiosirophycidae</taxon>
        <taxon>Stephanodiscales</taxon>
        <taxon>Stephanodiscaceae</taxon>
        <taxon>Stephanodiscus</taxon>
    </lineage>
</organism>
<dbReference type="GO" id="GO:0016787">
    <property type="term" value="F:hydrolase activity"/>
    <property type="evidence" value="ECO:0007669"/>
    <property type="project" value="UniProtKB-KW"/>
</dbReference>
<reference evidence="7 8" key="1">
    <citation type="submission" date="2024-10" db="EMBL/GenBank/DDBJ databases">
        <title>Updated reference genomes for cyclostephanoid diatoms.</title>
        <authorList>
            <person name="Roberts W.R."/>
            <person name="Alverson A.J."/>
        </authorList>
    </citation>
    <scope>NUCLEOTIDE SEQUENCE [LARGE SCALE GENOMIC DNA]</scope>
    <source>
        <strain evidence="7 8">AJA276-08</strain>
    </source>
</reference>
<keyword evidence="1" id="KW-0547">Nucleotide-binding</keyword>
<evidence type="ECO:0000313" key="8">
    <source>
        <dbReference type="Proteomes" id="UP001530315"/>
    </source>
</evidence>
<dbReference type="InterPro" id="IPR001650">
    <property type="entry name" value="Helicase_C-like"/>
</dbReference>